<dbReference type="InterPro" id="IPR000795">
    <property type="entry name" value="T_Tr_GTP-bd_dom"/>
</dbReference>
<dbReference type="Gene3D" id="3.30.230.10">
    <property type="match status" value="1"/>
</dbReference>
<dbReference type="PRINTS" id="PR01037">
    <property type="entry name" value="TCRTETOQM"/>
</dbReference>
<dbReference type="SUPFAM" id="SSF50447">
    <property type="entry name" value="Translation proteins"/>
    <property type="match status" value="1"/>
</dbReference>
<evidence type="ECO:0000256" key="1">
    <source>
        <dbReference type="ARBA" id="ARBA00022741"/>
    </source>
</evidence>
<dbReference type="SUPFAM" id="SSF52540">
    <property type="entry name" value="P-loop containing nucleoside triphosphate hydrolases"/>
    <property type="match status" value="1"/>
</dbReference>
<dbReference type="InterPro" id="IPR000640">
    <property type="entry name" value="EFG_V-like"/>
</dbReference>
<dbReference type="EMBL" id="CP073721">
    <property type="protein sequence ID" value="UWZ40371.1"/>
    <property type="molecule type" value="Genomic_DNA"/>
</dbReference>
<evidence type="ECO:0000313" key="5">
    <source>
        <dbReference type="EMBL" id="UWZ40371.1"/>
    </source>
</evidence>
<dbReference type="Gene3D" id="3.30.70.870">
    <property type="entry name" value="Elongation Factor G (Translational Gtpase), domain 3"/>
    <property type="match status" value="1"/>
</dbReference>
<dbReference type="InterPro" id="IPR035647">
    <property type="entry name" value="EFG_III/V"/>
</dbReference>
<dbReference type="CDD" id="cd04168">
    <property type="entry name" value="TetM_like"/>
    <property type="match status" value="1"/>
</dbReference>
<dbReference type="Pfam" id="PF00679">
    <property type="entry name" value="EFG_C"/>
    <property type="match status" value="1"/>
</dbReference>
<sequence>MPINLGILAHVDAGKTSLTERLLYEAGVVDQIGSVDDGTTRTDSMDLERRRGITIRAAVTSLQIGDTAVNILDTPGHPDFIAEVERSLHVLDAAVLVLSSVEGVQPQTVILWRALRRINVPTLLFINKVDRGGADADRVVGQIHRRLSAAAVVLSRVVDQGRPEAEVEALPLDHPSVTESIAEADEVVMQAWIDDSEVDPERVEAALKRGVRQGDIFPVLFGSAVTGAGVTHLQEAITTLLPAAGQRSGATSATVFAVDHDDRGRRVWLRLWDGELAVRDMLRLASSKADRVTELRVSRPDGLAVARRARSGDIVAARGLSSARAGQVIGTPPPRRLPRFPPATMVAALEPVDPAQRGALFAALTVMGDEDPLIEPRLNEIDGTAEIRIHGEVQKEVVVAVLEERFGVRTFFHDTSVICIERVTGSATAIEEMDRDGNPYLATIGLSLEPGEPGSAVAFHPGIERGNLPASFITACEEGVRAALEQGLHGWAVTDCRVTMTASAYCPRQSHAHQSFNKAMSTVGADFRNLAPVVVMACLEKAGTEVCQPIERFELDSPDPTIQPLMSTLGRLGAITEFITGSSGYTRLTGFIPTARIAELASALPNVTGGEGVLTSRPDHYAPLHGEDFPVRPRAGVDPRDRALWFRSMPR</sequence>
<evidence type="ECO:0000256" key="3">
    <source>
        <dbReference type="ARBA" id="ARBA00023134"/>
    </source>
</evidence>
<keyword evidence="3" id="KW-0342">GTP-binding</keyword>
<dbReference type="SUPFAM" id="SSF54980">
    <property type="entry name" value="EF-G C-terminal domain-like"/>
    <property type="match status" value="2"/>
</dbReference>
<evidence type="ECO:0000313" key="6">
    <source>
        <dbReference type="Proteomes" id="UP001058271"/>
    </source>
</evidence>
<proteinExistence type="predicted"/>
<dbReference type="PROSITE" id="PS51722">
    <property type="entry name" value="G_TR_2"/>
    <property type="match status" value="1"/>
</dbReference>
<dbReference type="SUPFAM" id="SSF54211">
    <property type="entry name" value="Ribosomal protein S5 domain 2-like"/>
    <property type="match status" value="1"/>
</dbReference>
<protein>
    <submittedName>
        <fullName evidence="5">TetM/TetW/TetO/TetS family tetracycline resistance ribosomal protection protein</fullName>
    </submittedName>
</protein>
<gene>
    <name evidence="5" type="ORF">Drose_14440</name>
</gene>
<dbReference type="Gene3D" id="2.40.30.10">
    <property type="entry name" value="Translation factors"/>
    <property type="match status" value="1"/>
</dbReference>
<dbReference type="Proteomes" id="UP001058271">
    <property type="component" value="Chromosome"/>
</dbReference>
<dbReference type="PANTHER" id="PTHR43261">
    <property type="entry name" value="TRANSLATION ELONGATION FACTOR G-RELATED"/>
    <property type="match status" value="1"/>
</dbReference>
<accession>A0ABY5ZDY6</accession>
<dbReference type="Pfam" id="PF00009">
    <property type="entry name" value="GTP_EFTU"/>
    <property type="match status" value="1"/>
</dbReference>
<dbReference type="SMART" id="SM00889">
    <property type="entry name" value="EFG_IV"/>
    <property type="match status" value="1"/>
</dbReference>
<dbReference type="InterPro" id="IPR031157">
    <property type="entry name" value="G_TR_CS"/>
</dbReference>
<organism evidence="5 6">
    <name type="scientific">Dactylosporangium roseum</name>
    <dbReference type="NCBI Taxonomy" id="47989"/>
    <lineage>
        <taxon>Bacteria</taxon>
        <taxon>Bacillati</taxon>
        <taxon>Actinomycetota</taxon>
        <taxon>Actinomycetes</taxon>
        <taxon>Micromonosporales</taxon>
        <taxon>Micromonosporaceae</taxon>
        <taxon>Dactylosporangium</taxon>
    </lineage>
</organism>
<dbReference type="PRINTS" id="PR00315">
    <property type="entry name" value="ELONGATNFCT"/>
</dbReference>
<name>A0ABY5ZDY6_9ACTN</name>
<dbReference type="InterPro" id="IPR020568">
    <property type="entry name" value="Ribosomal_Su5_D2-typ_SF"/>
</dbReference>
<dbReference type="InterPro" id="IPR009000">
    <property type="entry name" value="Transl_B-barrel_sf"/>
</dbReference>
<feature type="domain" description="Tr-type G" evidence="4">
    <location>
        <begin position="1"/>
        <end position="247"/>
    </location>
</feature>
<dbReference type="Gene3D" id="3.40.50.300">
    <property type="entry name" value="P-loop containing nucleotide triphosphate hydrolases"/>
    <property type="match status" value="1"/>
</dbReference>
<evidence type="ECO:0000256" key="2">
    <source>
        <dbReference type="ARBA" id="ARBA00022917"/>
    </source>
</evidence>
<dbReference type="PANTHER" id="PTHR43261:SF1">
    <property type="entry name" value="RIBOSOME-RELEASING FACTOR 2, MITOCHONDRIAL"/>
    <property type="match status" value="1"/>
</dbReference>
<dbReference type="PROSITE" id="PS00301">
    <property type="entry name" value="G_TR_1"/>
    <property type="match status" value="1"/>
</dbReference>
<reference evidence="5" key="1">
    <citation type="submission" date="2021-04" db="EMBL/GenBank/DDBJ databases">
        <title>Biosynthetic gene clusters of Dactylosporangioum roseum.</title>
        <authorList>
            <person name="Hartkoorn R.C."/>
            <person name="Beaudoing E."/>
            <person name="Hot D."/>
            <person name="Moureu S."/>
        </authorList>
    </citation>
    <scope>NUCLEOTIDE SEQUENCE</scope>
    <source>
        <strain evidence="5">NRRL B-16295</strain>
    </source>
</reference>
<dbReference type="InterPro" id="IPR014721">
    <property type="entry name" value="Ribsml_uS5_D2-typ_fold_subgr"/>
</dbReference>
<dbReference type="InterPro" id="IPR005517">
    <property type="entry name" value="Transl_elong_EFG/EF2_IV"/>
</dbReference>
<keyword evidence="1" id="KW-0547">Nucleotide-binding</keyword>
<dbReference type="Pfam" id="PF03764">
    <property type="entry name" value="EFG_IV"/>
    <property type="match status" value="1"/>
</dbReference>
<dbReference type="NCBIfam" id="TIGR00231">
    <property type="entry name" value="small_GTP"/>
    <property type="match status" value="1"/>
</dbReference>
<keyword evidence="6" id="KW-1185">Reference proteome</keyword>
<dbReference type="InterPro" id="IPR005225">
    <property type="entry name" value="Small_GTP-bd"/>
</dbReference>
<evidence type="ECO:0000259" key="4">
    <source>
        <dbReference type="PROSITE" id="PS51722"/>
    </source>
</evidence>
<dbReference type="InterPro" id="IPR027417">
    <property type="entry name" value="P-loop_NTPase"/>
</dbReference>
<keyword evidence="2" id="KW-0648">Protein biosynthesis</keyword>